<dbReference type="InterPro" id="IPR000649">
    <property type="entry name" value="IF-2B-related"/>
</dbReference>
<evidence type="ECO:0000313" key="11">
    <source>
        <dbReference type="EMBL" id="CAG9325694.1"/>
    </source>
</evidence>
<name>A0AAU9JKW8_9CILI</name>
<evidence type="ECO:0000256" key="10">
    <source>
        <dbReference type="SAM" id="Coils"/>
    </source>
</evidence>
<dbReference type="InterPro" id="IPR037171">
    <property type="entry name" value="NagB/RpiA_transferase-like"/>
</dbReference>
<dbReference type="PANTHER" id="PTHR45859">
    <property type="entry name" value="TRANSLATION INITIATION FACTOR EIF-2B SUBUNIT BETA"/>
    <property type="match status" value="1"/>
</dbReference>
<keyword evidence="5" id="KW-0648">Protein biosynthesis</keyword>
<comment type="subcellular location">
    <subcellularLocation>
        <location evidence="1">Cytoplasm</location>
        <location evidence="1">Cytosol</location>
    </subcellularLocation>
</comment>
<accession>A0AAU9JKW8</accession>
<dbReference type="Pfam" id="PF01008">
    <property type="entry name" value="IF-2B"/>
    <property type="match status" value="1"/>
</dbReference>
<dbReference type="InterPro" id="IPR051855">
    <property type="entry name" value="eIF2B_beta_subunit"/>
</dbReference>
<evidence type="ECO:0000313" key="12">
    <source>
        <dbReference type="Proteomes" id="UP001162131"/>
    </source>
</evidence>
<evidence type="ECO:0000256" key="6">
    <source>
        <dbReference type="ARBA" id="ARBA00044122"/>
    </source>
</evidence>
<proteinExistence type="inferred from homology"/>
<protein>
    <recommendedName>
        <fullName evidence="6">Translation initiation factor eIF2B subunit beta</fullName>
    </recommendedName>
    <alternativeName>
        <fullName evidence="7">eIF2B GDP-GTP exchange factor subunit beta</fullName>
    </alternativeName>
</protein>
<evidence type="ECO:0000256" key="5">
    <source>
        <dbReference type="ARBA" id="ARBA00022917"/>
    </source>
</evidence>
<feature type="coiled-coil region" evidence="10">
    <location>
        <begin position="124"/>
        <end position="154"/>
    </location>
</feature>
<dbReference type="AlphaFoldDB" id="A0AAU9JKW8"/>
<evidence type="ECO:0000256" key="3">
    <source>
        <dbReference type="ARBA" id="ARBA00022490"/>
    </source>
</evidence>
<evidence type="ECO:0000256" key="8">
    <source>
        <dbReference type="ARBA" id="ARBA00046432"/>
    </source>
</evidence>
<dbReference type="PANTHER" id="PTHR45859:SF1">
    <property type="entry name" value="TRANSLATION INITIATION FACTOR EIF-2B SUBUNIT BETA"/>
    <property type="match status" value="1"/>
</dbReference>
<dbReference type="GO" id="GO:0005851">
    <property type="term" value="C:eukaryotic translation initiation factor 2B complex"/>
    <property type="evidence" value="ECO:0007669"/>
    <property type="project" value="TreeGrafter"/>
</dbReference>
<keyword evidence="4" id="KW-0396">Initiation factor</keyword>
<comment type="similarity">
    <text evidence="2 9">Belongs to the eIF-2B alpha/beta/delta subunits family.</text>
</comment>
<keyword evidence="12" id="KW-1185">Reference proteome</keyword>
<dbReference type="EMBL" id="CAJZBQ010000039">
    <property type="protein sequence ID" value="CAG9325694.1"/>
    <property type="molecule type" value="Genomic_DNA"/>
</dbReference>
<keyword evidence="10" id="KW-0175">Coiled coil</keyword>
<evidence type="ECO:0000256" key="9">
    <source>
        <dbReference type="RuleBase" id="RU003814"/>
    </source>
</evidence>
<dbReference type="GO" id="GO:0005829">
    <property type="term" value="C:cytosol"/>
    <property type="evidence" value="ECO:0007669"/>
    <property type="project" value="UniProtKB-SubCell"/>
</dbReference>
<dbReference type="Gene3D" id="3.40.50.10470">
    <property type="entry name" value="Translation initiation factor eif-2b, domain 2"/>
    <property type="match status" value="1"/>
</dbReference>
<dbReference type="InterPro" id="IPR042529">
    <property type="entry name" value="IF_2B-like_C"/>
</dbReference>
<comment type="subunit">
    <text evidence="8">Component of the translation initiation factor 2B (eIF2B) complex which is a heterodecamer of two sets of five different subunits: alpha, beta, gamma, delta and epsilon. Subunits alpha, beta and delta comprise a regulatory subcomplex and subunits epsilon and gamma comprise a catalytic subcomplex. Within the complex, the hexameric regulatory complex resides at the center, with the two heterodimeric catalytic subcomplexes bound on opposite sides.</text>
</comment>
<dbReference type="Proteomes" id="UP001162131">
    <property type="component" value="Unassembled WGS sequence"/>
</dbReference>
<evidence type="ECO:0000256" key="1">
    <source>
        <dbReference type="ARBA" id="ARBA00004514"/>
    </source>
</evidence>
<dbReference type="GO" id="GO:0005085">
    <property type="term" value="F:guanyl-nucleotide exchange factor activity"/>
    <property type="evidence" value="ECO:0007669"/>
    <property type="project" value="TreeGrafter"/>
</dbReference>
<dbReference type="GO" id="GO:0003743">
    <property type="term" value="F:translation initiation factor activity"/>
    <property type="evidence" value="ECO:0007669"/>
    <property type="project" value="UniProtKB-KW"/>
</dbReference>
<comment type="caution">
    <text evidence="11">The sequence shown here is derived from an EMBL/GenBank/DDBJ whole genome shotgun (WGS) entry which is preliminary data.</text>
</comment>
<sequence>MDGLPIRFDNFIRFLKRDESGGTSEISEKTAKFVLSLIKEHKFNKEEDVRSLIRLLTRFGRKLVQFKPLEIALVNIVRRALHIIREECSHIKLDTSPLQLKQRRSTLKTLIKGTDSTQESAGLKEMKKRILQDVQELLDELEAHMERIAEQATQHIHSNEVILTFGKSKTVENFLSHVRGNRKFEVLVAEAAPGLQGQLMCKTLAEHGIDTTLIADNSVFALMSRVNKVIIGTDALMANGGLITKSGCYGVCLAAQAHSVPILVTCGLYKLSPLYPFDQDTFNDSLSPALVSCLPGAEESKYLTISVPAFDYIPPDLISLYITDVGGHNPSYLYRLLSEYYSPEDYDLNS</sequence>
<keyword evidence="3" id="KW-0963">Cytoplasm</keyword>
<evidence type="ECO:0000256" key="2">
    <source>
        <dbReference type="ARBA" id="ARBA00007251"/>
    </source>
</evidence>
<dbReference type="SUPFAM" id="SSF100950">
    <property type="entry name" value="NagB/RpiA/CoA transferase-like"/>
    <property type="match status" value="1"/>
</dbReference>
<evidence type="ECO:0000256" key="7">
    <source>
        <dbReference type="ARBA" id="ARBA00044228"/>
    </source>
</evidence>
<gene>
    <name evidence="11" type="ORF">BSTOLATCC_MIC39489</name>
</gene>
<organism evidence="11 12">
    <name type="scientific">Blepharisma stoltei</name>
    <dbReference type="NCBI Taxonomy" id="1481888"/>
    <lineage>
        <taxon>Eukaryota</taxon>
        <taxon>Sar</taxon>
        <taxon>Alveolata</taxon>
        <taxon>Ciliophora</taxon>
        <taxon>Postciliodesmatophora</taxon>
        <taxon>Heterotrichea</taxon>
        <taxon>Heterotrichida</taxon>
        <taxon>Blepharismidae</taxon>
        <taxon>Blepharisma</taxon>
    </lineage>
</organism>
<reference evidence="11" key="1">
    <citation type="submission" date="2021-09" db="EMBL/GenBank/DDBJ databases">
        <authorList>
            <consortium name="AG Swart"/>
            <person name="Singh M."/>
            <person name="Singh A."/>
            <person name="Seah K."/>
            <person name="Emmerich C."/>
        </authorList>
    </citation>
    <scope>NUCLEOTIDE SEQUENCE</scope>
    <source>
        <strain evidence="11">ATCC30299</strain>
    </source>
</reference>
<evidence type="ECO:0000256" key="4">
    <source>
        <dbReference type="ARBA" id="ARBA00022540"/>
    </source>
</evidence>